<feature type="chain" id="PRO_5026074250" description="Secreted protein" evidence="1">
    <location>
        <begin position="30"/>
        <end position="94"/>
    </location>
</feature>
<dbReference type="AlphaFoldDB" id="A0A6G1KGJ5"/>
<protein>
    <recommendedName>
        <fullName evidence="4">Secreted protein</fullName>
    </recommendedName>
</protein>
<evidence type="ECO:0008006" key="4">
    <source>
        <dbReference type="Google" id="ProtNLM"/>
    </source>
</evidence>
<gene>
    <name evidence="2" type="ORF">K504DRAFT_464127</name>
</gene>
<accession>A0A6G1KGJ5</accession>
<name>A0A6G1KGJ5_9PLEO</name>
<dbReference type="Proteomes" id="UP000799428">
    <property type="component" value="Unassembled WGS sequence"/>
</dbReference>
<proteinExistence type="predicted"/>
<keyword evidence="3" id="KW-1185">Reference proteome</keyword>
<evidence type="ECO:0000313" key="2">
    <source>
        <dbReference type="EMBL" id="KAF2712026.1"/>
    </source>
</evidence>
<keyword evidence="1" id="KW-0732">Signal</keyword>
<sequence>MATVSVPVPAPVSASLSLSLSLSLPLSLSLSLSLSQCCVCLCASTCATQFFAIPITCTGRRLRLLPQESELVGGHDITRVKEQTISSPPLPQRF</sequence>
<reference evidence="2" key="1">
    <citation type="journal article" date="2020" name="Stud. Mycol.">
        <title>101 Dothideomycetes genomes: a test case for predicting lifestyles and emergence of pathogens.</title>
        <authorList>
            <person name="Haridas S."/>
            <person name="Albert R."/>
            <person name="Binder M."/>
            <person name="Bloem J."/>
            <person name="Labutti K."/>
            <person name="Salamov A."/>
            <person name="Andreopoulos B."/>
            <person name="Baker S."/>
            <person name="Barry K."/>
            <person name="Bills G."/>
            <person name="Bluhm B."/>
            <person name="Cannon C."/>
            <person name="Castanera R."/>
            <person name="Culley D."/>
            <person name="Daum C."/>
            <person name="Ezra D."/>
            <person name="Gonzalez J."/>
            <person name="Henrissat B."/>
            <person name="Kuo A."/>
            <person name="Liang C."/>
            <person name="Lipzen A."/>
            <person name="Lutzoni F."/>
            <person name="Magnuson J."/>
            <person name="Mondo S."/>
            <person name="Nolan M."/>
            <person name="Ohm R."/>
            <person name="Pangilinan J."/>
            <person name="Park H.-J."/>
            <person name="Ramirez L."/>
            <person name="Alfaro M."/>
            <person name="Sun H."/>
            <person name="Tritt A."/>
            <person name="Yoshinaga Y."/>
            <person name="Zwiers L.-H."/>
            <person name="Turgeon B."/>
            <person name="Goodwin S."/>
            <person name="Spatafora J."/>
            <person name="Crous P."/>
            <person name="Grigoriev I."/>
        </authorList>
    </citation>
    <scope>NUCLEOTIDE SEQUENCE</scope>
    <source>
        <strain evidence="2">CBS 279.74</strain>
    </source>
</reference>
<dbReference type="EMBL" id="MU005766">
    <property type="protein sequence ID" value="KAF2712026.1"/>
    <property type="molecule type" value="Genomic_DNA"/>
</dbReference>
<evidence type="ECO:0000313" key="3">
    <source>
        <dbReference type="Proteomes" id="UP000799428"/>
    </source>
</evidence>
<evidence type="ECO:0000256" key="1">
    <source>
        <dbReference type="SAM" id="SignalP"/>
    </source>
</evidence>
<organism evidence="2 3">
    <name type="scientific">Pleomassaria siparia CBS 279.74</name>
    <dbReference type="NCBI Taxonomy" id="1314801"/>
    <lineage>
        <taxon>Eukaryota</taxon>
        <taxon>Fungi</taxon>
        <taxon>Dikarya</taxon>
        <taxon>Ascomycota</taxon>
        <taxon>Pezizomycotina</taxon>
        <taxon>Dothideomycetes</taxon>
        <taxon>Pleosporomycetidae</taxon>
        <taxon>Pleosporales</taxon>
        <taxon>Pleomassariaceae</taxon>
        <taxon>Pleomassaria</taxon>
    </lineage>
</organism>
<feature type="signal peptide" evidence="1">
    <location>
        <begin position="1"/>
        <end position="29"/>
    </location>
</feature>